<protein>
    <recommendedName>
        <fullName evidence="3">AB hydrolase-1 domain-containing protein</fullName>
    </recommendedName>
</protein>
<dbReference type="InterPro" id="IPR000073">
    <property type="entry name" value="AB_hydrolase_1"/>
</dbReference>
<keyword evidence="5" id="KW-1185">Reference proteome</keyword>
<dbReference type="PANTHER" id="PTHR10794:SF63">
    <property type="entry name" value="ALPHA_BETA HYDROLASE 1, ISOFORM A"/>
    <property type="match status" value="1"/>
</dbReference>
<evidence type="ECO:0000256" key="1">
    <source>
        <dbReference type="ARBA" id="ARBA00010884"/>
    </source>
</evidence>
<dbReference type="GO" id="GO:0051792">
    <property type="term" value="P:medium-chain fatty acid biosynthetic process"/>
    <property type="evidence" value="ECO:0007669"/>
    <property type="project" value="TreeGrafter"/>
</dbReference>
<dbReference type="PIRSF" id="PIRSF005211">
    <property type="entry name" value="Ab_hydro_YheT"/>
    <property type="match status" value="1"/>
</dbReference>
<organism evidence="4 5">
    <name type="scientific">Pieris macdunnoughi</name>
    <dbReference type="NCBI Taxonomy" id="345717"/>
    <lineage>
        <taxon>Eukaryota</taxon>
        <taxon>Metazoa</taxon>
        <taxon>Ecdysozoa</taxon>
        <taxon>Arthropoda</taxon>
        <taxon>Hexapoda</taxon>
        <taxon>Insecta</taxon>
        <taxon>Pterygota</taxon>
        <taxon>Neoptera</taxon>
        <taxon>Endopterygota</taxon>
        <taxon>Lepidoptera</taxon>
        <taxon>Glossata</taxon>
        <taxon>Ditrysia</taxon>
        <taxon>Papilionoidea</taxon>
        <taxon>Pieridae</taxon>
        <taxon>Pierinae</taxon>
        <taxon>Pieris</taxon>
    </lineage>
</organism>
<proteinExistence type="inferred from homology"/>
<dbReference type="Pfam" id="PF00561">
    <property type="entry name" value="Abhydrolase_1"/>
    <property type="match status" value="1"/>
</dbReference>
<sequence length="396" mass="42782">MFTELFNLIDLRNEVLVCISLSVFYISYYLLEVVKKPLLICGDGEFRDLLESQVETLREPFWPTPWCVEARLQTVLASLLRSRLLPPLTTTRQIVLLPDGGQVALDWVEEEGAGPTDGAAPVVVVVPGLTGGAHADYVRCVAAAARGLGARCAVFNNRGLGGLQLTTPKLYCALSHEDLAAALVAAEERAGGGPLLAVGVSLGGLILAHHLASRGETTRVRAALVLSSPLDVERAAECLARPVNAPLSWHMARCLRRTLRAHGALAGRWSAAETSRSVREFDAAFTAPHFGFASVEQYYREASLRDKLGHVRAPLLCVCAADDPFQPLAALPAREAGASSRVALAVPWRGGHIGFLERWWPSSVARDHFLSRLTHQYFAALLASPHLLHRPPPGPA</sequence>
<gene>
    <name evidence="4" type="ORF">PMACD_LOCUS15643</name>
</gene>
<comment type="caution">
    <text evidence="4">The sequence shown here is derived from an EMBL/GenBank/DDBJ whole genome shotgun (WGS) entry which is preliminary data.</text>
</comment>
<dbReference type="GO" id="GO:0047372">
    <property type="term" value="F:monoacylglycerol lipase activity"/>
    <property type="evidence" value="ECO:0007669"/>
    <property type="project" value="TreeGrafter"/>
</dbReference>
<dbReference type="Proteomes" id="UP000663880">
    <property type="component" value="Unassembled WGS sequence"/>
</dbReference>
<feature type="domain" description="AB hydrolase-1" evidence="3">
    <location>
        <begin position="121"/>
        <end position="357"/>
    </location>
</feature>
<dbReference type="AlphaFoldDB" id="A0A821XWT2"/>
<evidence type="ECO:0000313" key="5">
    <source>
        <dbReference type="Proteomes" id="UP000663880"/>
    </source>
</evidence>
<dbReference type="InterPro" id="IPR050960">
    <property type="entry name" value="AB_hydrolase_4_sf"/>
</dbReference>
<dbReference type="OrthoDB" id="247542at2759"/>
<dbReference type="Gene3D" id="3.40.50.1820">
    <property type="entry name" value="alpha/beta hydrolase"/>
    <property type="match status" value="1"/>
</dbReference>
<dbReference type="GO" id="GO:0008126">
    <property type="term" value="F:acetylesterase activity"/>
    <property type="evidence" value="ECO:0007669"/>
    <property type="project" value="TreeGrafter"/>
</dbReference>
<reference evidence="4" key="1">
    <citation type="submission" date="2021-02" db="EMBL/GenBank/DDBJ databases">
        <authorList>
            <person name="Steward A R."/>
        </authorList>
    </citation>
    <scope>NUCLEOTIDE SEQUENCE</scope>
</reference>
<evidence type="ECO:0000259" key="3">
    <source>
        <dbReference type="Pfam" id="PF00561"/>
    </source>
</evidence>
<dbReference type="EMBL" id="CAJOBZ010000072">
    <property type="protein sequence ID" value="CAF4950570.1"/>
    <property type="molecule type" value="Genomic_DNA"/>
</dbReference>
<evidence type="ECO:0000256" key="2">
    <source>
        <dbReference type="PIRSR" id="PIRSR005211-1"/>
    </source>
</evidence>
<dbReference type="SUPFAM" id="SSF53474">
    <property type="entry name" value="alpha/beta-Hydrolases"/>
    <property type="match status" value="1"/>
</dbReference>
<evidence type="ECO:0000313" key="4">
    <source>
        <dbReference type="EMBL" id="CAF4950570.1"/>
    </source>
</evidence>
<comment type="similarity">
    <text evidence="1">Belongs to the AB hydrolase superfamily. AB hydrolase 4 family.</text>
</comment>
<feature type="active site" description="Charge relay system" evidence="2">
    <location>
        <position position="352"/>
    </location>
</feature>
<dbReference type="GO" id="GO:0051793">
    <property type="term" value="P:medium-chain fatty acid catabolic process"/>
    <property type="evidence" value="ECO:0007669"/>
    <property type="project" value="TreeGrafter"/>
</dbReference>
<feature type="active site" description="Charge relay system" evidence="2">
    <location>
        <position position="201"/>
    </location>
</feature>
<name>A0A821XWT2_9NEOP</name>
<dbReference type="InterPro" id="IPR012020">
    <property type="entry name" value="ABHD4"/>
</dbReference>
<feature type="active site" description="Charge relay system" evidence="2">
    <location>
        <position position="323"/>
    </location>
</feature>
<dbReference type="PANTHER" id="PTHR10794">
    <property type="entry name" value="ABHYDROLASE DOMAIN-CONTAINING PROTEIN"/>
    <property type="match status" value="1"/>
</dbReference>
<accession>A0A821XWT2</accession>
<dbReference type="InterPro" id="IPR029058">
    <property type="entry name" value="AB_hydrolase_fold"/>
</dbReference>